<dbReference type="InterPro" id="IPR029016">
    <property type="entry name" value="GAF-like_dom_sf"/>
</dbReference>
<dbReference type="Gene3D" id="1.10.10.10">
    <property type="entry name" value="Winged helix-like DNA-binding domain superfamily/Winged helix DNA-binding domain"/>
    <property type="match status" value="1"/>
</dbReference>
<proteinExistence type="predicted"/>
<comment type="caution">
    <text evidence="7">The sequence shown here is derived from an EMBL/GenBank/DDBJ whole genome shotgun (WGS) entry which is preliminary data.</text>
</comment>
<evidence type="ECO:0000256" key="4">
    <source>
        <dbReference type="SAM" id="MobiDB-lite"/>
    </source>
</evidence>
<feature type="domain" description="IclR-ED" evidence="6">
    <location>
        <begin position="64"/>
        <end position="246"/>
    </location>
</feature>
<feature type="region of interest" description="Disordered" evidence="4">
    <location>
        <begin position="243"/>
        <end position="263"/>
    </location>
</feature>
<dbReference type="Gene3D" id="3.30.450.40">
    <property type="match status" value="1"/>
</dbReference>
<protein>
    <submittedName>
        <fullName evidence="7">IclR family transcriptional regulator</fullName>
    </submittedName>
</protein>
<evidence type="ECO:0000259" key="6">
    <source>
        <dbReference type="PROSITE" id="PS51078"/>
    </source>
</evidence>
<evidence type="ECO:0000313" key="8">
    <source>
        <dbReference type="Proteomes" id="UP000609531"/>
    </source>
</evidence>
<dbReference type="Proteomes" id="UP000609531">
    <property type="component" value="Unassembled WGS sequence"/>
</dbReference>
<evidence type="ECO:0000313" key="7">
    <source>
        <dbReference type="EMBL" id="MBJ3775618.1"/>
    </source>
</evidence>
<dbReference type="InterPro" id="IPR050707">
    <property type="entry name" value="HTH_MetabolicPath_Reg"/>
</dbReference>
<dbReference type="Pfam" id="PF09339">
    <property type="entry name" value="HTH_IclR"/>
    <property type="match status" value="1"/>
</dbReference>
<evidence type="ECO:0000259" key="5">
    <source>
        <dbReference type="PROSITE" id="PS51077"/>
    </source>
</evidence>
<keyword evidence="2" id="KW-0238">DNA-binding</keyword>
<sequence>MKTVRNAISVLNAFSLDRPEMSLAELSARVGIDKVIVHRLLRTMKEERFVEQDPSTRHYRLGPAVGDLAAVRRALLRPIEHAADRLLPVHAKLNETIHLAQLEGGFVVVTFVALCTQELRTVMEVGERLPIYCTGPGLIYLAYGDDRFREMQLSGRLRRRASNTVTDRKTLEAMLPGIREAGLAVVDGTYSDGSKGISSPIFGADGRVIGVASVLGPSSRLQGADEARAIATIKDATLRISKRHGYRPPDADDTASDAEEILA</sequence>
<dbReference type="SMART" id="SM00346">
    <property type="entry name" value="HTH_ICLR"/>
    <property type="match status" value="1"/>
</dbReference>
<organism evidence="7 8">
    <name type="scientific">Acuticoccus mangrovi</name>
    <dbReference type="NCBI Taxonomy" id="2796142"/>
    <lineage>
        <taxon>Bacteria</taxon>
        <taxon>Pseudomonadati</taxon>
        <taxon>Pseudomonadota</taxon>
        <taxon>Alphaproteobacteria</taxon>
        <taxon>Hyphomicrobiales</taxon>
        <taxon>Amorphaceae</taxon>
        <taxon>Acuticoccus</taxon>
    </lineage>
</organism>
<dbReference type="GO" id="GO:0045892">
    <property type="term" value="P:negative regulation of DNA-templated transcription"/>
    <property type="evidence" value="ECO:0007669"/>
    <property type="project" value="TreeGrafter"/>
</dbReference>
<reference evidence="7" key="1">
    <citation type="submission" date="2020-12" db="EMBL/GenBank/DDBJ databases">
        <title>Bacterial taxonomy.</title>
        <authorList>
            <person name="Pan X."/>
        </authorList>
    </citation>
    <scope>NUCLEOTIDE SEQUENCE</scope>
    <source>
        <strain evidence="7">B2012</strain>
    </source>
</reference>
<dbReference type="PROSITE" id="PS51077">
    <property type="entry name" value="HTH_ICLR"/>
    <property type="match status" value="1"/>
</dbReference>
<dbReference type="InterPro" id="IPR036390">
    <property type="entry name" value="WH_DNA-bd_sf"/>
</dbReference>
<dbReference type="PANTHER" id="PTHR30136">
    <property type="entry name" value="HELIX-TURN-HELIX TRANSCRIPTIONAL REGULATOR, ICLR FAMILY"/>
    <property type="match status" value="1"/>
</dbReference>
<name>A0A934MFL8_9HYPH</name>
<dbReference type="SUPFAM" id="SSF55781">
    <property type="entry name" value="GAF domain-like"/>
    <property type="match status" value="1"/>
</dbReference>
<evidence type="ECO:0000256" key="3">
    <source>
        <dbReference type="ARBA" id="ARBA00023163"/>
    </source>
</evidence>
<evidence type="ECO:0000256" key="1">
    <source>
        <dbReference type="ARBA" id="ARBA00023015"/>
    </source>
</evidence>
<dbReference type="Pfam" id="PF01614">
    <property type="entry name" value="IclR_C"/>
    <property type="match status" value="1"/>
</dbReference>
<dbReference type="EMBL" id="JAEKJA010000005">
    <property type="protein sequence ID" value="MBJ3775618.1"/>
    <property type="molecule type" value="Genomic_DNA"/>
</dbReference>
<dbReference type="PROSITE" id="PS51078">
    <property type="entry name" value="ICLR_ED"/>
    <property type="match status" value="1"/>
</dbReference>
<dbReference type="RefSeq" id="WP_198881498.1">
    <property type="nucleotide sequence ID" value="NZ_JAEKJA010000005.1"/>
</dbReference>
<dbReference type="GO" id="GO:0003677">
    <property type="term" value="F:DNA binding"/>
    <property type="evidence" value="ECO:0007669"/>
    <property type="project" value="UniProtKB-KW"/>
</dbReference>
<feature type="domain" description="HTH iclR-type" evidence="5">
    <location>
        <begin position="1"/>
        <end position="63"/>
    </location>
</feature>
<dbReference type="AlphaFoldDB" id="A0A934MFL8"/>
<keyword evidence="3" id="KW-0804">Transcription</keyword>
<accession>A0A934MFL8</accession>
<dbReference type="InterPro" id="IPR005471">
    <property type="entry name" value="Tscrpt_reg_IclR_N"/>
</dbReference>
<keyword evidence="1" id="KW-0805">Transcription regulation</keyword>
<evidence type="ECO:0000256" key="2">
    <source>
        <dbReference type="ARBA" id="ARBA00023125"/>
    </source>
</evidence>
<dbReference type="InterPro" id="IPR036388">
    <property type="entry name" value="WH-like_DNA-bd_sf"/>
</dbReference>
<feature type="compositionally biased region" description="Acidic residues" evidence="4">
    <location>
        <begin position="251"/>
        <end position="263"/>
    </location>
</feature>
<dbReference type="InterPro" id="IPR014757">
    <property type="entry name" value="Tscrpt_reg_IclR_C"/>
</dbReference>
<dbReference type="PANTHER" id="PTHR30136:SF8">
    <property type="entry name" value="TRANSCRIPTIONAL REGULATORY PROTEIN"/>
    <property type="match status" value="1"/>
</dbReference>
<keyword evidence="8" id="KW-1185">Reference proteome</keyword>
<dbReference type="GO" id="GO:0003700">
    <property type="term" value="F:DNA-binding transcription factor activity"/>
    <property type="evidence" value="ECO:0007669"/>
    <property type="project" value="TreeGrafter"/>
</dbReference>
<gene>
    <name evidence="7" type="ORF">JCR33_07980</name>
</gene>
<dbReference type="SUPFAM" id="SSF46785">
    <property type="entry name" value="Winged helix' DNA-binding domain"/>
    <property type="match status" value="1"/>
</dbReference>